<dbReference type="InterPro" id="IPR049809">
    <property type="entry name" value="YehF/YfeS-like_WGR"/>
</dbReference>
<dbReference type="EMBL" id="CP068053">
    <property type="protein sequence ID" value="QQT02207.1"/>
    <property type="molecule type" value="Genomic_DNA"/>
</dbReference>
<dbReference type="PANTHER" id="PTHR30634:SF13">
    <property type="entry name" value="PROTEIN YEHF"/>
    <property type="match status" value="1"/>
</dbReference>
<dbReference type="InterPro" id="IPR025334">
    <property type="entry name" value="DUF4240"/>
</dbReference>
<accession>A0A974NQN9</accession>
<dbReference type="Pfam" id="PF05406">
    <property type="entry name" value="WGR"/>
    <property type="match status" value="1"/>
</dbReference>
<dbReference type="PANTHER" id="PTHR30634">
    <property type="entry name" value="OUTER MEMBRANE LOLAB LIPOPROTEIN INSERTION APPARATUS"/>
    <property type="match status" value="1"/>
</dbReference>
<protein>
    <submittedName>
        <fullName evidence="2">DUF4240 domain-containing protein</fullName>
    </submittedName>
</protein>
<dbReference type="Gene3D" id="2.20.140.10">
    <property type="entry name" value="WGR domain"/>
    <property type="match status" value="1"/>
</dbReference>
<dbReference type="RefSeq" id="WP_040376418.1">
    <property type="nucleotide sequence ID" value="NZ_CP068053.1"/>
</dbReference>
<dbReference type="InterPro" id="IPR008893">
    <property type="entry name" value="WGR_domain"/>
</dbReference>
<keyword evidence="3" id="KW-1185">Reference proteome</keyword>
<proteinExistence type="predicted"/>
<dbReference type="Proteomes" id="UP000595254">
    <property type="component" value="Chromosome"/>
</dbReference>
<dbReference type="SMART" id="SM00773">
    <property type="entry name" value="WGR"/>
    <property type="match status" value="1"/>
</dbReference>
<dbReference type="Pfam" id="PF14024">
    <property type="entry name" value="DUF4240"/>
    <property type="match status" value="1"/>
</dbReference>
<dbReference type="AlphaFoldDB" id="A0A974NQN9"/>
<feature type="domain" description="WGR" evidence="1">
    <location>
        <begin position="1"/>
        <end position="72"/>
    </location>
</feature>
<evidence type="ECO:0000313" key="2">
    <source>
        <dbReference type="EMBL" id="QQT02207.1"/>
    </source>
</evidence>
<gene>
    <name evidence="2" type="ORF">I6J18_10380</name>
</gene>
<dbReference type="CDD" id="cd07996">
    <property type="entry name" value="WGR_MMR_like"/>
    <property type="match status" value="1"/>
</dbReference>
<name>A0A974NQN9_PERPY</name>
<organism evidence="2 3">
    <name type="scientific">Peribacillus psychrosaccharolyticus</name>
    <name type="common">Bacillus psychrosaccharolyticus</name>
    <dbReference type="NCBI Taxonomy" id="1407"/>
    <lineage>
        <taxon>Bacteria</taxon>
        <taxon>Bacillati</taxon>
        <taxon>Bacillota</taxon>
        <taxon>Bacilli</taxon>
        <taxon>Bacillales</taxon>
        <taxon>Bacillaceae</taxon>
        <taxon>Peribacillus</taxon>
    </lineage>
</organism>
<dbReference type="KEGG" id="ppsr:I6J18_10380"/>
<dbReference type="InterPro" id="IPR050458">
    <property type="entry name" value="LolB"/>
</dbReference>
<evidence type="ECO:0000259" key="1">
    <source>
        <dbReference type="SMART" id="SM00773"/>
    </source>
</evidence>
<sequence>METVFVYKDEVSHRFWRITRSGLSYIVMYGKEGSVGMVKTKTFETEEDCDNEVKRLIQLKLKKGYQPASSVGLMIKETTLTEELFWELLEKARTTGDDPEDGLEWLVNYLSTKSIKDIVNFDYHFHEYYMKSYTSDLWAAAYIIMGGCSDDCFDYFRAWLLFQGKKVYESAIENPESLIPYLKKLGEQGEVPQLEEILFAACEAYEKKTGNDDEDYLAIYEKLTKDPFIQLELDLDWDEENEESLKAMFPGLWELYGESPLE</sequence>
<reference evidence="2 3" key="1">
    <citation type="submission" date="2021-01" db="EMBL/GenBank/DDBJ databases">
        <title>FDA dAtabase for Regulatory Grade micrObial Sequences (FDA-ARGOS): Supporting development and validation of Infectious Disease Dx tests.</title>
        <authorList>
            <person name="Nelson B."/>
            <person name="Plummer A."/>
            <person name="Tallon L."/>
            <person name="Sadzewicz L."/>
            <person name="Zhao X."/>
            <person name="Boylan J."/>
            <person name="Ott S."/>
            <person name="Bowen H."/>
            <person name="Vavikolanu K."/>
            <person name="Mehta A."/>
            <person name="Aluvathingal J."/>
            <person name="Nadendla S."/>
            <person name="Myers T."/>
            <person name="Yan Y."/>
            <person name="Sichtig H."/>
        </authorList>
    </citation>
    <scope>NUCLEOTIDE SEQUENCE [LARGE SCALE GENOMIC DNA]</scope>
    <source>
        <strain evidence="2 3">FDAARGOS_1161</strain>
    </source>
</reference>
<evidence type="ECO:0000313" key="3">
    <source>
        <dbReference type="Proteomes" id="UP000595254"/>
    </source>
</evidence>